<gene>
    <name evidence="2" type="ORF">DAMNIGENAA_38410</name>
</gene>
<dbReference type="Gene3D" id="3.20.20.150">
    <property type="entry name" value="Divalent-metal-dependent TIM barrel enzymes"/>
    <property type="match status" value="1"/>
</dbReference>
<dbReference type="InterPro" id="IPR036237">
    <property type="entry name" value="Xyl_isomerase-like_sf"/>
</dbReference>
<dbReference type="Pfam" id="PF01261">
    <property type="entry name" value="AP_endonuc_2"/>
    <property type="match status" value="1"/>
</dbReference>
<evidence type="ECO:0000313" key="2">
    <source>
        <dbReference type="EMBL" id="GLI36408.1"/>
    </source>
</evidence>
<dbReference type="SUPFAM" id="SSF51658">
    <property type="entry name" value="Xylose isomerase-like"/>
    <property type="match status" value="1"/>
</dbReference>
<evidence type="ECO:0000259" key="1">
    <source>
        <dbReference type="Pfam" id="PF01261"/>
    </source>
</evidence>
<feature type="domain" description="Xylose isomerase-like TIM barrel" evidence="1">
    <location>
        <begin position="42"/>
        <end position="262"/>
    </location>
</feature>
<dbReference type="PANTHER" id="PTHR12110">
    <property type="entry name" value="HYDROXYPYRUVATE ISOMERASE"/>
    <property type="match status" value="1"/>
</dbReference>
<organism evidence="2 3">
    <name type="scientific">Desulforhabdus amnigena</name>
    <dbReference type="NCBI Taxonomy" id="40218"/>
    <lineage>
        <taxon>Bacteria</taxon>
        <taxon>Pseudomonadati</taxon>
        <taxon>Thermodesulfobacteriota</taxon>
        <taxon>Syntrophobacteria</taxon>
        <taxon>Syntrophobacterales</taxon>
        <taxon>Syntrophobacteraceae</taxon>
        <taxon>Desulforhabdus</taxon>
    </lineage>
</organism>
<name>A0A9W6FX29_9BACT</name>
<proteinExistence type="predicted"/>
<dbReference type="Proteomes" id="UP001144372">
    <property type="component" value="Unassembled WGS sequence"/>
</dbReference>
<dbReference type="EMBL" id="BSDR01000001">
    <property type="protein sequence ID" value="GLI36408.1"/>
    <property type="molecule type" value="Genomic_DNA"/>
</dbReference>
<reference evidence="2" key="1">
    <citation type="submission" date="2022-12" db="EMBL/GenBank/DDBJ databases">
        <title>Reference genome sequencing for broad-spectrum identification of bacterial and archaeal isolates by mass spectrometry.</title>
        <authorList>
            <person name="Sekiguchi Y."/>
            <person name="Tourlousse D.M."/>
        </authorList>
    </citation>
    <scope>NUCLEOTIDE SEQUENCE</scope>
    <source>
        <strain evidence="2">ASRB1</strain>
    </source>
</reference>
<accession>A0A9W6FX29</accession>
<comment type="caution">
    <text evidence="2">The sequence shown here is derived from an EMBL/GenBank/DDBJ whole genome shotgun (WGS) entry which is preliminary data.</text>
</comment>
<evidence type="ECO:0000313" key="3">
    <source>
        <dbReference type="Proteomes" id="UP001144372"/>
    </source>
</evidence>
<dbReference type="InterPro" id="IPR050312">
    <property type="entry name" value="IolE/XylAMocC-like"/>
</dbReference>
<dbReference type="AlphaFoldDB" id="A0A9W6FX29"/>
<protein>
    <recommendedName>
        <fullName evidence="1">Xylose isomerase-like TIM barrel domain-containing protein</fullName>
    </recommendedName>
</protein>
<keyword evidence="3" id="KW-1185">Reference proteome</keyword>
<sequence length="290" mass="33516">MRDKTIISFFLKKNNLFRAGDMKRPKLALCNFISDVNELRRFALAHGFDGVDWTFKIEDLPETPMEETRLLKTVSRLQPLDVRYHCAFDGLDPGDADPQRARTAREAFRKACRVVSKMNGKYMTVHLGLGRTSMEDLLWDETVRELAELVRYARFLGIRLCLENLASGWSSRPELFEKLVRKSGAGVTLDIGHARVCRSVESQHYAFEDFILPHAECIHNAHVYHEERKDGHVPPENLEDIVDRLELLNALPCDWWVLELREEEALCSTRKVVEEFFLSERRVPSLENSG</sequence>
<dbReference type="InterPro" id="IPR013022">
    <property type="entry name" value="Xyl_isomerase-like_TIM-brl"/>
</dbReference>